<dbReference type="Gene3D" id="3.40.50.1820">
    <property type="entry name" value="alpha/beta hydrolase"/>
    <property type="match status" value="1"/>
</dbReference>
<dbReference type="InterPro" id="IPR008391">
    <property type="entry name" value="AXE1_dom"/>
</dbReference>
<protein>
    <recommendedName>
        <fullName evidence="1">Acetyl xylan esterase domain-containing protein</fullName>
    </recommendedName>
</protein>
<evidence type="ECO:0000313" key="3">
    <source>
        <dbReference type="Proteomes" id="UP000178602"/>
    </source>
</evidence>
<dbReference type="AlphaFoldDB" id="A0A1F4T836"/>
<organism evidence="2 3">
    <name type="scientific">candidate division WOR-1 bacterium RIFOXYC12_FULL_54_18</name>
    <dbReference type="NCBI Taxonomy" id="1802584"/>
    <lineage>
        <taxon>Bacteria</taxon>
        <taxon>Bacillati</taxon>
        <taxon>Saganbacteria</taxon>
    </lineage>
</organism>
<gene>
    <name evidence="2" type="ORF">A3K49_07775</name>
</gene>
<dbReference type="InterPro" id="IPR050261">
    <property type="entry name" value="FrsA_esterase"/>
</dbReference>
<feature type="domain" description="Acetyl xylan esterase" evidence="1">
    <location>
        <begin position="39"/>
        <end position="219"/>
    </location>
</feature>
<accession>A0A1F4T836</accession>
<dbReference type="Pfam" id="PF05448">
    <property type="entry name" value="AXE1"/>
    <property type="match status" value="1"/>
</dbReference>
<proteinExistence type="predicted"/>
<name>A0A1F4T836_UNCSA</name>
<dbReference type="Pfam" id="PF10142">
    <property type="entry name" value="PhoPQ_related"/>
    <property type="match status" value="1"/>
</dbReference>
<dbReference type="InterPro" id="IPR029058">
    <property type="entry name" value="AB_hydrolase_fold"/>
</dbReference>
<dbReference type="Proteomes" id="UP000178602">
    <property type="component" value="Unassembled WGS sequence"/>
</dbReference>
<comment type="caution">
    <text evidence="2">The sequence shown here is derived from an EMBL/GenBank/DDBJ whole genome shotgun (WGS) entry which is preliminary data.</text>
</comment>
<dbReference type="SUPFAM" id="SSF53474">
    <property type="entry name" value="alpha/beta-Hydrolases"/>
    <property type="match status" value="1"/>
</dbReference>
<evidence type="ECO:0000259" key="1">
    <source>
        <dbReference type="Pfam" id="PF05448"/>
    </source>
</evidence>
<dbReference type="InterPro" id="IPR009199">
    <property type="entry name" value="PhoPQ-act_pathogen-rel_PqaA"/>
</dbReference>
<dbReference type="PANTHER" id="PTHR22946">
    <property type="entry name" value="DIENELACTONE HYDROLASE DOMAIN-CONTAINING PROTEIN-RELATED"/>
    <property type="match status" value="1"/>
</dbReference>
<sequence length="520" mass="59128">MSQRFYCYKAKMETSGSIAAVSIWIFLFISSMLSSPCSPLDFKELWRLTSPEAAPRIGRSYVQGSVKVREIYYPSRSYKGKPSIIFGYYCVPLFLKERLPAILISHGGGGGASLPTGLRWAKYGYANLIIDLPGKGKQRGGSRSTGPDMDVESLLYTGQELENNYLFHSVAAIRHGIGFLANQPEVDPDRLGMIGLSWGGVNSILTNGQEPRLKAVVNVFGAGFIPEGCTWMDQFTRKLPDELKRWNAFLDPSRFLATQHAPILFITGTNDHCYYLPTFQKSFLKINGEKQLYLIPNLRHQFYQRDEAVALAWLDGKLKKKGIFPEVTILPFYQKPANFMVSKELTAPEVRLARAPDHLIVPVMVDSVADIKNLRLYYSQGGPNQWTIKKWQSLAADRDENGYYFKVPHRLIDPEILFFASITNVENRTTSTLVRSLFKMTMENGEQSYAVSPPITRTFKHDLPMIMLNGEKIRSNEYLVYSPKSKSYLLLSKKMKRAERSIVRKWLISLKVWQIGRLAR</sequence>
<dbReference type="EMBL" id="MEUG01000001">
    <property type="protein sequence ID" value="OGC28826.1"/>
    <property type="molecule type" value="Genomic_DNA"/>
</dbReference>
<evidence type="ECO:0000313" key="2">
    <source>
        <dbReference type="EMBL" id="OGC28826.1"/>
    </source>
</evidence>
<reference evidence="2 3" key="1">
    <citation type="journal article" date="2016" name="Nat. Commun.">
        <title>Thousands of microbial genomes shed light on interconnected biogeochemical processes in an aquifer system.</title>
        <authorList>
            <person name="Anantharaman K."/>
            <person name="Brown C.T."/>
            <person name="Hug L.A."/>
            <person name="Sharon I."/>
            <person name="Castelle C.J."/>
            <person name="Probst A.J."/>
            <person name="Thomas B.C."/>
            <person name="Singh A."/>
            <person name="Wilkins M.J."/>
            <person name="Karaoz U."/>
            <person name="Brodie E.L."/>
            <person name="Williams K.H."/>
            <person name="Hubbard S.S."/>
            <person name="Banfield J.F."/>
        </authorList>
    </citation>
    <scope>NUCLEOTIDE SEQUENCE [LARGE SCALE GENOMIC DNA]</scope>
</reference>